<feature type="compositionally biased region" description="Basic and acidic residues" evidence="1">
    <location>
        <begin position="1"/>
        <end position="11"/>
    </location>
</feature>
<gene>
    <name evidence="2" type="ORF">V1633_18390</name>
</gene>
<dbReference type="EMBL" id="JAZGQK010000015">
    <property type="protein sequence ID" value="MEE6260456.1"/>
    <property type="molecule type" value="Genomic_DNA"/>
</dbReference>
<comment type="caution">
    <text evidence="2">The sequence shown here is derived from an EMBL/GenBank/DDBJ whole genome shotgun (WGS) entry which is preliminary data.</text>
</comment>
<name>A0ABU7RVC4_9ACTN</name>
<feature type="region of interest" description="Disordered" evidence="1">
    <location>
        <begin position="1"/>
        <end position="22"/>
    </location>
</feature>
<dbReference type="Proteomes" id="UP001332243">
    <property type="component" value="Unassembled WGS sequence"/>
</dbReference>
<organism evidence="2 3">
    <name type="scientific">Plantactinospora sonchi</name>
    <dbReference type="NCBI Taxonomy" id="1544735"/>
    <lineage>
        <taxon>Bacteria</taxon>
        <taxon>Bacillati</taxon>
        <taxon>Actinomycetota</taxon>
        <taxon>Actinomycetes</taxon>
        <taxon>Micromonosporales</taxon>
        <taxon>Micromonosporaceae</taxon>
        <taxon>Plantactinospora</taxon>
    </lineage>
</organism>
<evidence type="ECO:0000313" key="3">
    <source>
        <dbReference type="Proteomes" id="UP001332243"/>
    </source>
</evidence>
<accession>A0ABU7RVC4</accession>
<sequence>MTEEGTGKETGEETGGGSDELRHLPLRPLWLCRHDGQPWPCGAARANLSREYAHDRLALCVYLGLSLAEAYLDLTRLHPDTAPGPGALTDRFLGWVRSVRSTAIGRDLPEAPGSDL</sequence>
<dbReference type="RefSeq" id="WP_331215567.1">
    <property type="nucleotide sequence ID" value="NZ_JAZGQK010000015.1"/>
</dbReference>
<evidence type="ECO:0000256" key="1">
    <source>
        <dbReference type="SAM" id="MobiDB-lite"/>
    </source>
</evidence>
<proteinExistence type="predicted"/>
<keyword evidence="3" id="KW-1185">Reference proteome</keyword>
<evidence type="ECO:0000313" key="2">
    <source>
        <dbReference type="EMBL" id="MEE6260456.1"/>
    </source>
</evidence>
<protein>
    <submittedName>
        <fullName evidence="2">Uncharacterized protein</fullName>
    </submittedName>
</protein>
<reference evidence="2 3" key="1">
    <citation type="submission" date="2024-01" db="EMBL/GenBank/DDBJ databases">
        <title>Genome insights into Plantactinospora sonchi sp. nov.</title>
        <authorList>
            <person name="Wang L."/>
        </authorList>
    </citation>
    <scope>NUCLEOTIDE SEQUENCE [LARGE SCALE GENOMIC DNA]</scope>
    <source>
        <strain evidence="2 3">NEAU-QY2</strain>
    </source>
</reference>